<keyword evidence="1" id="KW-0344">Guanine-nucleotide releasing factor</keyword>
<evidence type="ECO:0000256" key="1">
    <source>
        <dbReference type="ARBA" id="ARBA00022658"/>
    </source>
</evidence>
<dbReference type="InterPro" id="IPR016112">
    <property type="entry name" value="VP_dsDNA_II"/>
</dbReference>
<dbReference type="Gene3D" id="2.70.9.20">
    <property type="entry name" value="Major capsid protein Vp54"/>
    <property type="match status" value="1"/>
</dbReference>
<dbReference type="PANTHER" id="PTHR45982:SF1">
    <property type="entry name" value="REGULATOR OF CHROMOSOME CONDENSATION"/>
    <property type="match status" value="1"/>
</dbReference>
<dbReference type="GO" id="GO:0005085">
    <property type="term" value="F:guanyl-nucleotide exchange factor activity"/>
    <property type="evidence" value="ECO:0007669"/>
    <property type="project" value="TreeGrafter"/>
</dbReference>
<dbReference type="GO" id="GO:0005737">
    <property type="term" value="C:cytoplasm"/>
    <property type="evidence" value="ECO:0007669"/>
    <property type="project" value="TreeGrafter"/>
</dbReference>
<dbReference type="InterPro" id="IPR058923">
    <property type="entry name" value="RCC1-like_dom"/>
</dbReference>
<keyword evidence="2" id="KW-0677">Repeat</keyword>
<dbReference type="PANTHER" id="PTHR45982">
    <property type="entry name" value="REGULATOR OF CHROMOSOME CONDENSATION"/>
    <property type="match status" value="1"/>
</dbReference>
<dbReference type="AlphaFoldDB" id="A0A6C0HW32"/>
<dbReference type="Pfam" id="PF00415">
    <property type="entry name" value="RCC1"/>
    <property type="match status" value="4"/>
</dbReference>
<dbReference type="GO" id="GO:0005198">
    <property type="term" value="F:structural molecule activity"/>
    <property type="evidence" value="ECO:0007669"/>
    <property type="project" value="InterPro"/>
</dbReference>
<evidence type="ECO:0000259" key="3">
    <source>
        <dbReference type="Pfam" id="PF04451"/>
    </source>
</evidence>
<reference evidence="6" key="1">
    <citation type="journal article" date="2020" name="Nature">
        <title>Giant virus diversity and host interactions through global metagenomics.</title>
        <authorList>
            <person name="Schulz F."/>
            <person name="Roux S."/>
            <person name="Paez-Espino D."/>
            <person name="Jungbluth S."/>
            <person name="Walsh D.A."/>
            <person name="Denef V.J."/>
            <person name="McMahon K.D."/>
            <person name="Konstantinidis K.T."/>
            <person name="Eloe-Fadrosh E.A."/>
            <person name="Kyrpides N.C."/>
            <person name="Woyke T."/>
        </authorList>
    </citation>
    <scope>NUCLEOTIDE SEQUENCE</scope>
    <source>
        <strain evidence="6">GVMAG-M-3300023184-177</strain>
    </source>
</reference>
<dbReference type="Gene3D" id="2.70.9.10">
    <property type="entry name" value="Adenovirus Type 2 Hexon, domain 4"/>
    <property type="match status" value="1"/>
</dbReference>
<organism evidence="6">
    <name type="scientific">viral metagenome</name>
    <dbReference type="NCBI Taxonomy" id="1070528"/>
    <lineage>
        <taxon>unclassified sequences</taxon>
        <taxon>metagenomes</taxon>
        <taxon>organismal metagenomes</taxon>
    </lineage>
</organism>
<feature type="domain" description="Major capsid protein N-terminal" evidence="4">
    <location>
        <begin position="25"/>
        <end position="220"/>
    </location>
</feature>
<accession>A0A6C0HW32</accession>
<dbReference type="InterPro" id="IPR007542">
    <property type="entry name" value="MCP_C"/>
</dbReference>
<dbReference type="InterPro" id="IPR031654">
    <property type="entry name" value="Capsid_N"/>
</dbReference>
<dbReference type="InterPro" id="IPR009091">
    <property type="entry name" value="RCC1/BLIP-II"/>
</dbReference>
<dbReference type="Gene3D" id="2.130.10.30">
    <property type="entry name" value="Regulator of chromosome condensation 1/beta-lactamase-inhibitor protein II"/>
    <property type="match status" value="3"/>
</dbReference>
<evidence type="ECO:0000259" key="5">
    <source>
        <dbReference type="Pfam" id="PF25390"/>
    </source>
</evidence>
<dbReference type="Pfam" id="PF16903">
    <property type="entry name" value="Capsid_N"/>
    <property type="match status" value="1"/>
</dbReference>
<protein>
    <submittedName>
        <fullName evidence="6">Uncharacterized protein</fullName>
    </submittedName>
</protein>
<feature type="domain" description="RCC1-like" evidence="5">
    <location>
        <begin position="703"/>
        <end position="963"/>
    </location>
</feature>
<dbReference type="InterPro" id="IPR000408">
    <property type="entry name" value="Reg_chr_condens"/>
</dbReference>
<evidence type="ECO:0000256" key="2">
    <source>
        <dbReference type="ARBA" id="ARBA00022737"/>
    </source>
</evidence>
<dbReference type="PROSITE" id="PS50012">
    <property type="entry name" value="RCC1_3"/>
    <property type="match status" value="10"/>
</dbReference>
<dbReference type="Pfam" id="PF25390">
    <property type="entry name" value="WD40_RLD"/>
    <property type="match status" value="1"/>
</dbReference>
<dbReference type="EMBL" id="MN740017">
    <property type="protein sequence ID" value="QHT84375.1"/>
    <property type="molecule type" value="Genomic_DNA"/>
</dbReference>
<dbReference type="SUPFAM" id="SSF49749">
    <property type="entry name" value="Group II dsDNA viruses VP"/>
    <property type="match status" value="3"/>
</dbReference>
<dbReference type="InterPro" id="IPR051553">
    <property type="entry name" value="Ran_GTPase-activating"/>
</dbReference>
<dbReference type="InterPro" id="IPR038519">
    <property type="entry name" value="MCP_C_sf"/>
</dbReference>
<dbReference type="SUPFAM" id="SSF50985">
    <property type="entry name" value="RCC1/BLIP-II"/>
    <property type="match status" value="3"/>
</dbReference>
<evidence type="ECO:0000259" key="4">
    <source>
        <dbReference type="Pfam" id="PF16903"/>
    </source>
</evidence>
<feature type="domain" description="Major capsid protein C-terminal" evidence="3">
    <location>
        <begin position="223"/>
        <end position="282"/>
    </location>
</feature>
<proteinExistence type="predicted"/>
<dbReference type="PRINTS" id="PR00633">
    <property type="entry name" value="RCCNDNSATION"/>
</dbReference>
<evidence type="ECO:0000313" key="6">
    <source>
        <dbReference type="EMBL" id="QHT84375.1"/>
    </source>
</evidence>
<sequence length="1127" mass="123353">MAGALLQLVAYGAQDVYLTATPTITFWKAVYRRHTNYAMESMSQSISGIANFGNKIVCRISRNGDLIGKTYVQVTLPNLANYDNYYMNRIGFCLLKQIELRIGGQVIDTHYSSWMHIWTELTHNVDMKSLLDKLVGLKNNDGVSSDQANPGTLYIPLLFSYCRNPGLALPLISLQYHEVELWIDFETLNNCIHDNNIENNVPSTVSLSNVNLWIDYIFLDTEERKEFAQKPHEYLIEITQAQDSSVSATGRSSTRLNFNHPTKFISWVLRDTTTTAACKLFTQVIAWGYGGIALQQNGSLWTWGFNFDGELGNGNNKDSNTPTQVGTDVDWVSVAGGSYNTFAIKSNGTLWATGTNGNGQLGLGDNINRNVFTQVGTDTNWSILSASGYHTFGIKTNGTLWSWGNNSDGQLGLNNTTNYNTPQQVGTDTNWRDVITNFDDSFYGFTFAIKNDGTLWATGGNVDGELGLGDNIDRDEFTQVGSATWSKISSGNYHTTGIKTNGTLWSWGYNSSGQLGLGNTTTFNTPQQVGVATNWTIINNGYDHSAAINSLGKLYTWGTNYDGQLVNGDENGANVLVPTQIGTDTDWINVQTGLYHTFAIKNIYTLYVGGLNAEGELGLGYDEYNNKPTAFKPAGTTFDNLQPSKSLSDVGVPAIIQRFTMAIKSDGTLWGWGQNFYKQLGLGVGANNIYLTPQQVGVALWLAVATGTSHTAAIKSDGTLWGVGYNAQGQLGQGNTTNQTSLIQIGVATNWTKVACGCVNTAAVNSLGELWICGYDIDGQCAQGLGFGGGPQTSLVQESTLSTDWADVVCGGYHIIGIKNDGSIYAWGFNGYGQIGDGTTNNIDTPTLISSDSWTKISAGIHHTLGLKNNYLYSWGRNNYGQLGNSNNTNQYIPTIMNSDEWIDISTSNYTSFGIKPDNTLWGWGLNTSGQIGIEGNITSSNFPLKVNEDTIWTNVFAGSYHSYGLQNIDNTSSTWAWGSYAYMGFYTGEVYTLTEQPCVETNTNYFTSFSSYNINTSTLASAKLRINGQDRFAERNATYFNYIQPYQHFEVKPDIGINVYSFALKPAEHQPSGSCNFSRIDNANLEITPTINPGNTNNTPLRLSIYAFSYNVLRVASGMGGLAFSN</sequence>
<feature type="domain" description="Major capsid protein C-terminal" evidence="3">
    <location>
        <begin position="988"/>
        <end position="1122"/>
    </location>
</feature>
<name>A0A6C0HW32_9ZZZZ</name>
<dbReference type="Pfam" id="PF04451">
    <property type="entry name" value="Capsid_NCLDV"/>
    <property type="match status" value="2"/>
</dbReference>